<proteinExistence type="predicted"/>
<accession>D7U8G0</accession>
<dbReference type="EMBL" id="FN596741">
    <property type="protein sequence ID" value="CBI39024.3"/>
    <property type="molecule type" value="Genomic_DNA"/>
</dbReference>
<organism evidence="1 2">
    <name type="scientific">Vitis vinifera</name>
    <name type="common">Grape</name>
    <dbReference type="NCBI Taxonomy" id="29760"/>
    <lineage>
        <taxon>Eukaryota</taxon>
        <taxon>Viridiplantae</taxon>
        <taxon>Streptophyta</taxon>
        <taxon>Embryophyta</taxon>
        <taxon>Tracheophyta</taxon>
        <taxon>Spermatophyta</taxon>
        <taxon>Magnoliopsida</taxon>
        <taxon>eudicotyledons</taxon>
        <taxon>Gunneridae</taxon>
        <taxon>Pentapetalae</taxon>
        <taxon>rosids</taxon>
        <taxon>Vitales</taxon>
        <taxon>Vitaceae</taxon>
        <taxon>Viteae</taxon>
        <taxon>Vitis</taxon>
    </lineage>
</organism>
<reference evidence="2" key="1">
    <citation type="journal article" date="2007" name="Nature">
        <title>The grapevine genome sequence suggests ancestral hexaploidization in major angiosperm phyla.</title>
        <authorList>
            <consortium name="The French-Italian Public Consortium for Grapevine Genome Characterization."/>
            <person name="Jaillon O."/>
            <person name="Aury J.-M."/>
            <person name="Noel B."/>
            <person name="Policriti A."/>
            <person name="Clepet C."/>
            <person name="Casagrande A."/>
            <person name="Choisne N."/>
            <person name="Aubourg S."/>
            <person name="Vitulo N."/>
            <person name="Jubin C."/>
            <person name="Vezzi A."/>
            <person name="Legeai F."/>
            <person name="Hugueney P."/>
            <person name="Dasilva C."/>
            <person name="Horner D."/>
            <person name="Mica E."/>
            <person name="Jublot D."/>
            <person name="Poulain J."/>
            <person name="Bruyere C."/>
            <person name="Billault A."/>
            <person name="Segurens B."/>
            <person name="Gouyvenoux M."/>
            <person name="Ugarte E."/>
            <person name="Cattonaro F."/>
            <person name="Anthouard V."/>
            <person name="Vico V."/>
            <person name="Del Fabbro C."/>
            <person name="Alaux M."/>
            <person name="Di Gaspero G."/>
            <person name="Dumas V."/>
            <person name="Felice N."/>
            <person name="Paillard S."/>
            <person name="Juman I."/>
            <person name="Moroldo M."/>
            <person name="Scalabrin S."/>
            <person name="Canaguier A."/>
            <person name="Le Clainche I."/>
            <person name="Malacrida G."/>
            <person name="Durand E."/>
            <person name="Pesole G."/>
            <person name="Laucou V."/>
            <person name="Chatelet P."/>
            <person name="Merdinoglu D."/>
            <person name="Delledonne M."/>
            <person name="Pezzotti M."/>
            <person name="Lecharny A."/>
            <person name="Scarpelli C."/>
            <person name="Artiguenave F."/>
            <person name="Pe M.E."/>
            <person name="Valle G."/>
            <person name="Morgante M."/>
            <person name="Caboche M."/>
            <person name="Adam-Blondon A.-F."/>
            <person name="Weissenbach J."/>
            <person name="Quetier F."/>
            <person name="Wincker P."/>
        </authorList>
    </citation>
    <scope>NUCLEOTIDE SEQUENCE [LARGE SCALE GENOMIC DNA]</scope>
    <source>
        <strain evidence="2">cv. Pinot noir / PN40024</strain>
    </source>
</reference>
<protein>
    <submittedName>
        <fullName evidence="1">Uncharacterized protein</fullName>
    </submittedName>
</protein>
<sequence>MNVVETTNKLGLHSLRYNHCTFRAPVQPLVNGFMRDWIGSLQPCC</sequence>
<keyword evidence="2" id="KW-1185">Reference proteome</keyword>
<evidence type="ECO:0000313" key="2">
    <source>
        <dbReference type="Proteomes" id="UP000009183"/>
    </source>
</evidence>
<name>D7U8G0_VITVI</name>
<dbReference type="HOGENOM" id="CLU_3208658_0_0_1"/>
<dbReference type="PaxDb" id="29760-VIT_10s0092g00420.t01"/>
<gene>
    <name evidence="1" type="ordered locus">VIT_10s0092g00420</name>
</gene>
<dbReference type="Proteomes" id="UP000009183">
    <property type="component" value="Chromosome 10"/>
</dbReference>
<evidence type="ECO:0000313" key="1">
    <source>
        <dbReference type="EMBL" id="CBI39024.3"/>
    </source>
</evidence>
<dbReference type="InParanoid" id="D7U8G0"/>
<dbReference type="AlphaFoldDB" id="D7U8G0"/>